<dbReference type="AlphaFoldDB" id="A0AAD5V969"/>
<keyword evidence="3" id="KW-1185">Reference proteome</keyword>
<comment type="caution">
    <text evidence="2">The sequence shown here is derived from an EMBL/GenBank/DDBJ whole genome shotgun (WGS) entry which is preliminary data.</text>
</comment>
<keyword evidence="1" id="KW-0472">Membrane</keyword>
<evidence type="ECO:0000313" key="2">
    <source>
        <dbReference type="EMBL" id="KAJ3489347.1"/>
    </source>
</evidence>
<feature type="transmembrane region" description="Helical" evidence="1">
    <location>
        <begin position="225"/>
        <end position="244"/>
    </location>
</feature>
<evidence type="ECO:0000256" key="1">
    <source>
        <dbReference type="SAM" id="Phobius"/>
    </source>
</evidence>
<gene>
    <name evidence="2" type="ORF">NLI96_g2195</name>
</gene>
<keyword evidence="1" id="KW-0812">Transmembrane</keyword>
<proteinExistence type="predicted"/>
<dbReference type="Proteomes" id="UP001212997">
    <property type="component" value="Unassembled WGS sequence"/>
</dbReference>
<name>A0AAD5V969_9APHY</name>
<feature type="transmembrane region" description="Helical" evidence="1">
    <location>
        <begin position="135"/>
        <end position="157"/>
    </location>
</feature>
<sequence>MYEDVSLDSDIGTHRVDTGCFKTRFTHPSGSVIPSSSWMLLNSILYGEYEYPPRWMGACALTFQIYDILLNLSSEHFNPPLARDSGQIKTDTLSMSTLVHLCDNRKSGRYIFYSCHLDSPRLHPVYALYRSSRRLLVGLLSFLFVFSVGNVLLTLFTVKGITLDNDCNPHHITIIFYLARIVGFGFDTVLLALTVLGSWRHALRAKRLGGFGGSPLMYVLMRDGIWIYVSVLSIFIVSLVTSVTEAPSKILHAWYVLALDTSRPLTISIYDSIRGWILPICSSVGSHAILNLRIRSSRTGVRSSVLTSFMSEFQVAEIVTGADVDSDSNHDTEGDGVFDS</sequence>
<protein>
    <submittedName>
        <fullName evidence="2">Uncharacterized protein</fullName>
    </submittedName>
</protein>
<feature type="transmembrane region" description="Helical" evidence="1">
    <location>
        <begin position="177"/>
        <end position="199"/>
    </location>
</feature>
<accession>A0AAD5V969</accession>
<reference evidence="2" key="1">
    <citation type="submission" date="2022-07" db="EMBL/GenBank/DDBJ databases">
        <title>Genome Sequence of Physisporinus lineatus.</title>
        <authorList>
            <person name="Buettner E."/>
        </authorList>
    </citation>
    <scope>NUCLEOTIDE SEQUENCE</scope>
    <source>
        <strain evidence="2">VT162</strain>
    </source>
</reference>
<keyword evidence="1" id="KW-1133">Transmembrane helix</keyword>
<organism evidence="2 3">
    <name type="scientific">Meripilus lineatus</name>
    <dbReference type="NCBI Taxonomy" id="2056292"/>
    <lineage>
        <taxon>Eukaryota</taxon>
        <taxon>Fungi</taxon>
        <taxon>Dikarya</taxon>
        <taxon>Basidiomycota</taxon>
        <taxon>Agaricomycotina</taxon>
        <taxon>Agaricomycetes</taxon>
        <taxon>Polyporales</taxon>
        <taxon>Meripilaceae</taxon>
        <taxon>Meripilus</taxon>
    </lineage>
</organism>
<dbReference type="EMBL" id="JANAWD010000047">
    <property type="protein sequence ID" value="KAJ3489347.1"/>
    <property type="molecule type" value="Genomic_DNA"/>
</dbReference>
<evidence type="ECO:0000313" key="3">
    <source>
        <dbReference type="Proteomes" id="UP001212997"/>
    </source>
</evidence>